<evidence type="ECO:0000256" key="3">
    <source>
        <dbReference type="SAM" id="MobiDB-lite"/>
    </source>
</evidence>
<dbReference type="GO" id="GO:0032436">
    <property type="term" value="P:positive regulation of proteasomal ubiquitin-dependent protein catabolic process"/>
    <property type="evidence" value="ECO:0007669"/>
    <property type="project" value="TreeGrafter"/>
</dbReference>
<dbReference type="InterPro" id="IPR001158">
    <property type="entry name" value="DIX"/>
</dbReference>
<dbReference type="GO" id="GO:0005886">
    <property type="term" value="C:plasma membrane"/>
    <property type="evidence" value="ECO:0007669"/>
    <property type="project" value="TreeGrafter"/>
</dbReference>
<dbReference type="Pfam" id="PF00778">
    <property type="entry name" value="DIX"/>
    <property type="match status" value="1"/>
</dbReference>
<dbReference type="GO" id="GO:0005634">
    <property type="term" value="C:nucleus"/>
    <property type="evidence" value="ECO:0007669"/>
    <property type="project" value="TreeGrafter"/>
</dbReference>
<dbReference type="EMBL" id="VYZN01000015">
    <property type="protein sequence ID" value="KAE9538848.1"/>
    <property type="molecule type" value="Genomic_DNA"/>
</dbReference>
<dbReference type="InterPro" id="IPR029071">
    <property type="entry name" value="Ubiquitin-like_domsf"/>
</dbReference>
<dbReference type="GO" id="GO:0030877">
    <property type="term" value="C:beta-catenin destruction complex"/>
    <property type="evidence" value="ECO:0007669"/>
    <property type="project" value="TreeGrafter"/>
</dbReference>
<gene>
    <name evidence="5" type="ORF">AGLY_005430</name>
</gene>
<feature type="domain" description="DIX" evidence="4">
    <location>
        <begin position="139"/>
        <end position="221"/>
    </location>
</feature>
<evidence type="ECO:0000256" key="1">
    <source>
        <dbReference type="ARBA" id="ARBA00022687"/>
    </source>
</evidence>
<evidence type="ECO:0000259" key="4">
    <source>
        <dbReference type="PROSITE" id="PS50841"/>
    </source>
</evidence>
<dbReference type="OrthoDB" id="10007451at2759"/>
<dbReference type="Gene3D" id="2.40.240.130">
    <property type="match status" value="1"/>
</dbReference>
<dbReference type="PANTHER" id="PTHR46102">
    <property type="entry name" value="AXIN"/>
    <property type="match status" value="1"/>
</dbReference>
<dbReference type="GO" id="GO:0016055">
    <property type="term" value="P:Wnt signaling pathway"/>
    <property type="evidence" value="ECO:0007669"/>
    <property type="project" value="UniProtKB-KW"/>
</dbReference>
<dbReference type="InterPro" id="IPR038207">
    <property type="entry name" value="DIX_dom_sf"/>
</dbReference>
<dbReference type="PROSITE" id="PS50841">
    <property type="entry name" value="DIX"/>
    <property type="match status" value="1"/>
</dbReference>
<dbReference type="SUPFAM" id="SSF54236">
    <property type="entry name" value="Ubiquitin-like"/>
    <property type="match status" value="1"/>
</dbReference>
<dbReference type="AlphaFoldDB" id="A0A6G0TTZ5"/>
<dbReference type="GO" id="GO:0048468">
    <property type="term" value="P:cell development"/>
    <property type="evidence" value="ECO:0007669"/>
    <property type="project" value="TreeGrafter"/>
</dbReference>
<dbReference type="GO" id="GO:0060090">
    <property type="term" value="F:molecular adaptor activity"/>
    <property type="evidence" value="ECO:0007669"/>
    <property type="project" value="TreeGrafter"/>
</dbReference>
<dbReference type="GO" id="GO:0019901">
    <property type="term" value="F:protein kinase binding"/>
    <property type="evidence" value="ECO:0007669"/>
    <property type="project" value="TreeGrafter"/>
</dbReference>
<feature type="compositionally biased region" description="Low complexity" evidence="3">
    <location>
        <begin position="123"/>
        <end position="140"/>
    </location>
</feature>
<accession>A0A6G0TTZ5</accession>
<name>A0A6G0TTZ5_APHGL</name>
<dbReference type="GO" id="GO:0090090">
    <property type="term" value="P:negative regulation of canonical Wnt signaling pathway"/>
    <property type="evidence" value="ECO:0007669"/>
    <property type="project" value="InterPro"/>
</dbReference>
<dbReference type="GO" id="GO:0031625">
    <property type="term" value="F:ubiquitin protein ligase binding"/>
    <property type="evidence" value="ECO:0007669"/>
    <property type="project" value="TreeGrafter"/>
</dbReference>
<dbReference type="SMART" id="SM00021">
    <property type="entry name" value="DAX"/>
    <property type="match status" value="1"/>
</dbReference>
<evidence type="ECO:0000256" key="2">
    <source>
        <dbReference type="PROSITE-ProRule" id="PRU00069"/>
    </source>
</evidence>
<dbReference type="Proteomes" id="UP000475862">
    <property type="component" value="Unassembled WGS sequence"/>
</dbReference>
<comment type="caution">
    <text evidence="5">The sequence shown here is derived from an EMBL/GenBank/DDBJ whole genome shotgun (WGS) entry which is preliminary data.</text>
</comment>
<keyword evidence="6" id="KW-1185">Reference proteome</keyword>
<evidence type="ECO:0000313" key="6">
    <source>
        <dbReference type="Proteomes" id="UP000475862"/>
    </source>
</evidence>
<protein>
    <recommendedName>
        <fullName evidence="4">DIX domain-containing protein</fullName>
    </recommendedName>
</protein>
<feature type="region of interest" description="Disordered" evidence="3">
    <location>
        <begin position="102"/>
        <end position="140"/>
    </location>
</feature>
<proteinExistence type="predicted"/>
<dbReference type="PANTHER" id="PTHR46102:SF2">
    <property type="entry name" value="AXIN"/>
    <property type="match status" value="1"/>
</dbReference>
<dbReference type="GO" id="GO:0008013">
    <property type="term" value="F:beta-catenin binding"/>
    <property type="evidence" value="ECO:0007669"/>
    <property type="project" value="TreeGrafter"/>
</dbReference>
<dbReference type="InterPro" id="IPR043581">
    <property type="entry name" value="Axin-like"/>
</dbReference>
<evidence type="ECO:0000313" key="5">
    <source>
        <dbReference type="EMBL" id="KAE9538848.1"/>
    </source>
</evidence>
<sequence length="221" mass="24469">MFYCCSSRSTNRCMVWLQESPMCAGDALTDSGPAFSWCTASNSTTTAKAASHDCANVDCGSSGSWTNHMPKQPFVADPNMPPPPFPNTDNQLIEAGRRLNDQMTKKNHKQRTSSSSSGRGLPAEESATPSTSSTMTAPPTTTTVVYNFNDEEFPFRKKIAGHPITLKQFIECMPKKGHYRYFFTTEFDESPSTGIQEEITDDNQMLPLWKGKVMASLRLID</sequence>
<reference evidence="5 6" key="1">
    <citation type="submission" date="2019-08" db="EMBL/GenBank/DDBJ databases">
        <title>The genome of the soybean aphid Biotype 1, its phylome, world population structure and adaptation to the North American continent.</title>
        <authorList>
            <person name="Giordano R."/>
            <person name="Donthu R.K."/>
            <person name="Hernandez A.G."/>
            <person name="Wright C.L."/>
            <person name="Zimin A.V."/>
        </authorList>
    </citation>
    <scope>NUCLEOTIDE SEQUENCE [LARGE SCALE GENOMIC DNA]</scope>
    <source>
        <tissue evidence="5">Whole aphids</tissue>
    </source>
</reference>
<keyword evidence="1 2" id="KW-0879">Wnt signaling pathway</keyword>
<organism evidence="5 6">
    <name type="scientific">Aphis glycines</name>
    <name type="common">Soybean aphid</name>
    <dbReference type="NCBI Taxonomy" id="307491"/>
    <lineage>
        <taxon>Eukaryota</taxon>
        <taxon>Metazoa</taxon>
        <taxon>Ecdysozoa</taxon>
        <taxon>Arthropoda</taxon>
        <taxon>Hexapoda</taxon>
        <taxon>Insecta</taxon>
        <taxon>Pterygota</taxon>
        <taxon>Neoptera</taxon>
        <taxon>Paraneoptera</taxon>
        <taxon>Hemiptera</taxon>
        <taxon>Sternorrhyncha</taxon>
        <taxon>Aphidomorpha</taxon>
        <taxon>Aphidoidea</taxon>
        <taxon>Aphididae</taxon>
        <taxon>Aphidini</taxon>
        <taxon>Aphis</taxon>
        <taxon>Aphis</taxon>
    </lineage>
</organism>